<keyword evidence="4" id="KW-1133">Transmembrane helix</keyword>
<dbReference type="Proteomes" id="UP001465976">
    <property type="component" value="Unassembled WGS sequence"/>
</dbReference>
<evidence type="ECO:0000256" key="1">
    <source>
        <dbReference type="ARBA" id="ARBA00004141"/>
    </source>
</evidence>
<keyword evidence="8" id="KW-1185">Reference proteome</keyword>
<protein>
    <submittedName>
        <fullName evidence="7">Uncharacterized protein</fullName>
    </submittedName>
</protein>
<feature type="region of interest" description="Disordered" evidence="6">
    <location>
        <begin position="104"/>
        <end position="124"/>
    </location>
</feature>
<reference evidence="7 8" key="1">
    <citation type="submission" date="2024-02" db="EMBL/GenBank/DDBJ databases">
        <title>A draft genome for the cacao thread blight pathogen Marasmius crinis-equi.</title>
        <authorList>
            <person name="Cohen S.P."/>
            <person name="Baruah I.K."/>
            <person name="Amoako-Attah I."/>
            <person name="Bukari Y."/>
            <person name="Meinhardt L.W."/>
            <person name="Bailey B.A."/>
        </authorList>
    </citation>
    <scope>NUCLEOTIDE SEQUENCE [LARGE SCALE GENOMIC DNA]</scope>
    <source>
        <strain evidence="7 8">GH-76</strain>
    </source>
</reference>
<comment type="subcellular location">
    <subcellularLocation>
        <location evidence="1">Membrane</location>
        <topology evidence="1">Multi-pass membrane protein</topology>
    </subcellularLocation>
</comment>
<proteinExistence type="inferred from homology"/>
<comment type="caution">
    <text evidence="7">The sequence shown here is derived from an EMBL/GenBank/DDBJ whole genome shotgun (WGS) entry which is preliminary data.</text>
</comment>
<evidence type="ECO:0000256" key="3">
    <source>
        <dbReference type="ARBA" id="ARBA00022692"/>
    </source>
</evidence>
<comment type="similarity">
    <text evidence="2">Belongs to the IFI6/IFI27 family.</text>
</comment>
<gene>
    <name evidence="7" type="ORF">V5O48_008583</name>
</gene>
<dbReference type="EMBL" id="JBAHYK010000512">
    <property type="protein sequence ID" value="KAL0573364.1"/>
    <property type="molecule type" value="Genomic_DNA"/>
</dbReference>
<organism evidence="7 8">
    <name type="scientific">Marasmius crinis-equi</name>
    <dbReference type="NCBI Taxonomy" id="585013"/>
    <lineage>
        <taxon>Eukaryota</taxon>
        <taxon>Fungi</taxon>
        <taxon>Dikarya</taxon>
        <taxon>Basidiomycota</taxon>
        <taxon>Agaricomycotina</taxon>
        <taxon>Agaricomycetes</taxon>
        <taxon>Agaricomycetidae</taxon>
        <taxon>Agaricales</taxon>
        <taxon>Marasmiineae</taxon>
        <taxon>Marasmiaceae</taxon>
        <taxon>Marasmius</taxon>
    </lineage>
</organism>
<accession>A0ABR3FDM1</accession>
<dbReference type="PANTHER" id="PTHR16932">
    <property type="entry name" value="INTERFERON ALPHA-INDUCIBLE PROTEIN 27"/>
    <property type="match status" value="1"/>
</dbReference>
<evidence type="ECO:0000256" key="6">
    <source>
        <dbReference type="SAM" id="MobiDB-lite"/>
    </source>
</evidence>
<keyword evidence="5" id="KW-0472">Membrane</keyword>
<sequence length="235" mass="24783">MVIANPVNQELLALNLKKWSAHPALVKVYSGTPEEDARNWLRHIDRQCDRYAIPTEDRIEAALHFMRGDVQTLFRDSFRQLVEEGEELSWEEFKESLIDLAERVHKPKSESEPSSSSQQTASRKNKLLARMAGGGLIAGGSSVLLPTAGIATLNAVGFTSSGVAAGSLAAGIQSLVYGGATTGLFSVCQSIGATAVLASPVGIVLATGAVAAGAGCFVASKIRENGDGKGQDKEE</sequence>
<dbReference type="InterPro" id="IPR009311">
    <property type="entry name" value="IFI6/IFI27-like"/>
</dbReference>
<dbReference type="PANTHER" id="PTHR16932:SF18">
    <property type="entry name" value="INTERFERON, ALPHA-INDUCIBLE PROTEIN 27-LIKE 2"/>
    <property type="match status" value="1"/>
</dbReference>
<evidence type="ECO:0000313" key="8">
    <source>
        <dbReference type="Proteomes" id="UP001465976"/>
    </source>
</evidence>
<name>A0ABR3FDM1_9AGAR</name>
<evidence type="ECO:0000256" key="5">
    <source>
        <dbReference type="ARBA" id="ARBA00023136"/>
    </source>
</evidence>
<evidence type="ECO:0000313" key="7">
    <source>
        <dbReference type="EMBL" id="KAL0573364.1"/>
    </source>
</evidence>
<evidence type="ECO:0000256" key="2">
    <source>
        <dbReference type="ARBA" id="ARBA00007262"/>
    </source>
</evidence>
<keyword evidence="3" id="KW-0812">Transmembrane</keyword>
<evidence type="ECO:0000256" key="4">
    <source>
        <dbReference type="ARBA" id="ARBA00022989"/>
    </source>
</evidence>
<dbReference type="Gene3D" id="6.10.110.10">
    <property type="match status" value="1"/>
</dbReference>
<dbReference type="InterPro" id="IPR038213">
    <property type="entry name" value="IFI6/IFI27-like_sf"/>
</dbReference>